<proteinExistence type="predicted"/>
<sequence>MFGKLSLFFSSLALRVVWDEAPQNLKDVPVGRVIRSDWLRLPIQVFVEDIVPRVEKPRKRPPKSQNLRSVAPDWSEGFLVSSGCRPNHMDRCNVRVGRRVGDCPAR</sequence>
<dbReference type="EMBL" id="HBKQ01063333">
    <property type="protein sequence ID" value="CAE2291057.1"/>
    <property type="molecule type" value="Transcribed_RNA"/>
</dbReference>
<feature type="chain" id="PRO_5030918927" description="Secreted protein" evidence="1">
    <location>
        <begin position="20"/>
        <end position="106"/>
    </location>
</feature>
<gene>
    <name evidence="2" type="ORF">OAUR00152_LOCUS43212</name>
</gene>
<evidence type="ECO:0000256" key="1">
    <source>
        <dbReference type="SAM" id="SignalP"/>
    </source>
</evidence>
<evidence type="ECO:0000313" key="2">
    <source>
        <dbReference type="EMBL" id="CAE2291057.1"/>
    </source>
</evidence>
<keyword evidence="1" id="KW-0732">Signal</keyword>
<accession>A0A7S4KD21</accession>
<protein>
    <recommendedName>
        <fullName evidence="3">Secreted protein</fullName>
    </recommendedName>
</protein>
<reference evidence="2" key="1">
    <citation type="submission" date="2021-01" db="EMBL/GenBank/DDBJ databases">
        <authorList>
            <person name="Corre E."/>
            <person name="Pelletier E."/>
            <person name="Niang G."/>
            <person name="Scheremetjew M."/>
            <person name="Finn R."/>
            <person name="Kale V."/>
            <person name="Holt S."/>
            <person name="Cochrane G."/>
            <person name="Meng A."/>
            <person name="Brown T."/>
            <person name="Cohen L."/>
        </authorList>
    </citation>
    <scope>NUCLEOTIDE SEQUENCE</scope>
    <source>
        <strain evidence="2">Isolate 1302-5</strain>
    </source>
</reference>
<feature type="signal peptide" evidence="1">
    <location>
        <begin position="1"/>
        <end position="19"/>
    </location>
</feature>
<evidence type="ECO:0008006" key="3">
    <source>
        <dbReference type="Google" id="ProtNLM"/>
    </source>
</evidence>
<dbReference type="AlphaFoldDB" id="A0A7S4KD21"/>
<name>A0A7S4KD21_9STRA</name>
<organism evidence="2">
    <name type="scientific">Odontella aurita</name>
    <dbReference type="NCBI Taxonomy" id="265563"/>
    <lineage>
        <taxon>Eukaryota</taxon>
        <taxon>Sar</taxon>
        <taxon>Stramenopiles</taxon>
        <taxon>Ochrophyta</taxon>
        <taxon>Bacillariophyta</taxon>
        <taxon>Mediophyceae</taxon>
        <taxon>Biddulphiophycidae</taxon>
        <taxon>Eupodiscales</taxon>
        <taxon>Odontellaceae</taxon>
        <taxon>Odontella</taxon>
    </lineage>
</organism>